<sequence>MIAIYARVSTEEQLKGYSIEGQIEDCLAFAGTRNAKLYVDDGYTGEILNRPSLSKLLADVEAGFIRQIICYDPDRLSRKLLNQLLITEKLTKFQVQLNFVKSEYKNDAEGQLYFQVRGAFSEFDKAKIKHNTMTGKYRKAKQGYVVKDSGLYGYDYCTEQKTYVINKREANIVQMIFDYFTNPAYSFQGVKGIALHLTKTGIQTARGAKVWHRQVVRQILMNEAYTGVYYQNRYDTEGNYVKKQAGEKYASGRLRPRKEWIQITIPAIISKDQFNDAQERLKVIRRRYAGYSYHDYLLSGLVRCARCGGKMTGRKTNSHGKKYYVYHCRKNNTALSSTGCGRMISEKKLNENVWLEIEEWISKVKEVQETGEWMPKSYVLLEIEEIQKQIKNCESGRKRLLELLTILEDDDIDLQEIKEKIHAIHVEERDLSIQLKEKEQQLVKERNPNRSVLKKAIDSYFRTKNKILTTKEKQEILRVLIKEVQVVDADRLRILTF</sequence>
<feature type="domain" description="Resolvase/invertase-type recombinase catalytic" evidence="6">
    <location>
        <begin position="1"/>
        <end position="143"/>
    </location>
</feature>
<dbReference type="InterPro" id="IPR006119">
    <property type="entry name" value="Resolv_N"/>
</dbReference>
<dbReference type="PANTHER" id="PTHR30461:SF23">
    <property type="entry name" value="DNA RECOMBINASE-RELATED"/>
    <property type="match status" value="1"/>
</dbReference>
<dbReference type="Pfam" id="PF07508">
    <property type="entry name" value="Recombinase"/>
    <property type="match status" value="1"/>
</dbReference>
<dbReference type="GO" id="GO:0000150">
    <property type="term" value="F:DNA strand exchange activity"/>
    <property type="evidence" value="ECO:0007669"/>
    <property type="project" value="InterPro"/>
</dbReference>
<dbReference type="AlphaFoldDB" id="A0AB39HMD1"/>
<dbReference type="InterPro" id="IPR006118">
    <property type="entry name" value="Recombinase_CS"/>
</dbReference>
<evidence type="ECO:0000256" key="5">
    <source>
        <dbReference type="PROSITE-ProRule" id="PRU10137"/>
    </source>
</evidence>
<dbReference type="SMART" id="SM00857">
    <property type="entry name" value="Resolvase"/>
    <property type="match status" value="1"/>
</dbReference>
<feature type="domain" description="Recombinase" evidence="7">
    <location>
        <begin position="151"/>
        <end position="287"/>
    </location>
</feature>
<reference evidence="8" key="1">
    <citation type="submission" date="2024-07" db="EMBL/GenBank/DDBJ databases">
        <title>Halotolerant mesophilic bacterium Ornithinibacillus sp. 4-3, sp. nov., isolated from soil.</title>
        <authorList>
            <person name="Sidarenka A.V."/>
            <person name="Guliayeva D.E."/>
            <person name="Leanovich S.I."/>
            <person name="Hileuskaya K.S."/>
            <person name="Akhremchuk A.E."/>
            <person name="Sikolenko M.A."/>
            <person name="Valentovich L.N."/>
        </authorList>
    </citation>
    <scope>NUCLEOTIDE SEQUENCE</scope>
    <source>
        <strain evidence="8">4-3</strain>
    </source>
</reference>
<dbReference type="Pfam" id="PF13408">
    <property type="entry name" value="Zn_ribbon_recom"/>
    <property type="match status" value="1"/>
</dbReference>
<feature type="active site" description="O-(5'-phospho-DNA)-serine intermediate" evidence="4 5">
    <location>
        <position position="9"/>
    </location>
</feature>
<dbReference type="RefSeq" id="WP_368652151.1">
    <property type="nucleotide sequence ID" value="NZ_CP162599.1"/>
</dbReference>
<dbReference type="PROSITE" id="PS00397">
    <property type="entry name" value="RECOMBINASES_1"/>
    <property type="match status" value="1"/>
</dbReference>
<evidence type="ECO:0000256" key="2">
    <source>
        <dbReference type="ARBA" id="ARBA00023125"/>
    </source>
</evidence>
<keyword evidence="1" id="KW-0229">DNA integration</keyword>
<dbReference type="PANTHER" id="PTHR30461">
    <property type="entry name" value="DNA-INVERTASE FROM LAMBDOID PROPHAGE"/>
    <property type="match status" value="1"/>
</dbReference>
<dbReference type="Pfam" id="PF00239">
    <property type="entry name" value="Resolvase"/>
    <property type="match status" value="1"/>
</dbReference>
<protein>
    <submittedName>
        <fullName evidence="8">Recombinase family protein</fullName>
    </submittedName>
</protein>
<evidence type="ECO:0000259" key="7">
    <source>
        <dbReference type="PROSITE" id="PS51737"/>
    </source>
</evidence>
<keyword evidence="3" id="KW-0233">DNA recombination</keyword>
<dbReference type="InterPro" id="IPR025827">
    <property type="entry name" value="Zn_ribbon_recom_dom"/>
</dbReference>
<proteinExistence type="predicted"/>
<dbReference type="Gene3D" id="3.90.1750.20">
    <property type="entry name" value="Putative Large Serine Recombinase, Chain B, Domain 2"/>
    <property type="match status" value="1"/>
</dbReference>
<dbReference type="GO" id="GO:0003677">
    <property type="term" value="F:DNA binding"/>
    <property type="evidence" value="ECO:0007669"/>
    <property type="project" value="UniProtKB-KW"/>
</dbReference>
<evidence type="ECO:0000256" key="3">
    <source>
        <dbReference type="ARBA" id="ARBA00023172"/>
    </source>
</evidence>
<dbReference type="PROSITE" id="PS51736">
    <property type="entry name" value="RECOMBINASES_3"/>
    <property type="match status" value="1"/>
</dbReference>
<dbReference type="InterPro" id="IPR036162">
    <property type="entry name" value="Resolvase-like_N_sf"/>
</dbReference>
<dbReference type="Gene3D" id="3.40.50.1390">
    <property type="entry name" value="Resolvase, N-terminal catalytic domain"/>
    <property type="match status" value="1"/>
</dbReference>
<evidence type="ECO:0000313" key="8">
    <source>
        <dbReference type="EMBL" id="XDK31424.1"/>
    </source>
</evidence>
<dbReference type="GO" id="GO:0015074">
    <property type="term" value="P:DNA integration"/>
    <property type="evidence" value="ECO:0007669"/>
    <property type="project" value="UniProtKB-KW"/>
</dbReference>
<organism evidence="8">
    <name type="scientific">Ornithinibacillus sp. 4-3</name>
    <dbReference type="NCBI Taxonomy" id="3231488"/>
    <lineage>
        <taxon>Bacteria</taxon>
        <taxon>Bacillati</taxon>
        <taxon>Bacillota</taxon>
        <taxon>Bacilli</taxon>
        <taxon>Bacillales</taxon>
        <taxon>Bacillaceae</taxon>
        <taxon>Ornithinibacillus</taxon>
    </lineage>
</organism>
<evidence type="ECO:0000256" key="4">
    <source>
        <dbReference type="PIRSR" id="PIRSR606118-50"/>
    </source>
</evidence>
<gene>
    <name evidence="8" type="ORF">AB4Y30_10315</name>
</gene>
<dbReference type="InterPro" id="IPR011109">
    <property type="entry name" value="DNA_bind_recombinase_dom"/>
</dbReference>
<keyword evidence="2" id="KW-0238">DNA-binding</keyword>
<evidence type="ECO:0000256" key="1">
    <source>
        <dbReference type="ARBA" id="ARBA00022908"/>
    </source>
</evidence>
<dbReference type="CDD" id="cd00338">
    <property type="entry name" value="Ser_Recombinase"/>
    <property type="match status" value="1"/>
</dbReference>
<dbReference type="EMBL" id="CP162599">
    <property type="protein sequence ID" value="XDK31424.1"/>
    <property type="molecule type" value="Genomic_DNA"/>
</dbReference>
<dbReference type="InterPro" id="IPR050639">
    <property type="entry name" value="SSR_resolvase"/>
</dbReference>
<dbReference type="SUPFAM" id="SSF53041">
    <property type="entry name" value="Resolvase-like"/>
    <property type="match status" value="1"/>
</dbReference>
<accession>A0AB39HMD1</accession>
<dbReference type="InterPro" id="IPR038109">
    <property type="entry name" value="DNA_bind_recomb_sf"/>
</dbReference>
<dbReference type="PROSITE" id="PS51737">
    <property type="entry name" value="RECOMBINASE_DNA_BIND"/>
    <property type="match status" value="1"/>
</dbReference>
<name>A0AB39HMD1_9BACI</name>
<evidence type="ECO:0000259" key="6">
    <source>
        <dbReference type="PROSITE" id="PS51736"/>
    </source>
</evidence>